<sequence>MERGIQYLRELAVKEMGYYDLDNAQLPTDPSEVQCTRPMWQKFVCSASSMYANSLSVMDCKGEEAPKVDEVAGRLWQYEESLSSSLISAVEKLSWKAQQLEENMSCSPPVWTSISAVKSKRSSAQERGYRGYTPRCGFICVTKERT</sequence>
<dbReference type="Proteomes" id="UP001623348">
    <property type="component" value="Unassembled WGS sequence"/>
</dbReference>
<dbReference type="AlphaFoldDB" id="A0ABC9VY59"/>
<name>A0ABC9VY59_GRUJA</name>
<protein>
    <submittedName>
        <fullName evidence="1">Uncharacterized protein</fullName>
    </submittedName>
</protein>
<dbReference type="EMBL" id="BAAFJT010000001">
    <property type="protein sequence ID" value="GAB0177778.1"/>
    <property type="molecule type" value="Genomic_DNA"/>
</dbReference>
<reference evidence="1 2" key="1">
    <citation type="submission" date="2024-06" db="EMBL/GenBank/DDBJ databases">
        <title>The draft genome of Grus japonensis, version 3.</title>
        <authorList>
            <person name="Nabeshima K."/>
            <person name="Suzuki S."/>
            <person name="Onuma M."/>
        </authorList>
    </citation>
    <scope>NUCLEOTIDE SEQUENCE [LARGE SCALE GENOMIC DNA]</scope>
    <source>
        <strain evidence="1 2">451A</strain>
    </source>
</reference>
<keyword evidence="2" id="KW-1185">Reference proteome</keyword>
<evidence type="ECO:0000313" key="1">
    <source>
        <dbReference type="EMBL" id="GAB0177778.1"/>
    </source>
</evidence>
<evidence type="ECO:0000313" key="2">
    <source>
        <dbReference type="Proteomes" id="UP001623348"/>
    </source>
</evidence>
<organism evidence="1 2">
    <name type="scientific">Grus japonensis</name>
    <name type="common">Japanese crane</name>
    <name type="synonym">Red-crowned crane</name>
    <dbReference type="NCBI Taxonomy" id="30415"/>
    <lineage>
        <taxon>Eukaryota</taxon>
        <taxon>Metazoa</taxon>
        <taxon>Chordata</taxon>
        <taxon>Craniata</taxon>
        <taxon>Vertebrata</taxon>
        <taxon>Euteleostomi</taxon>
        <taxon>Archelosauria</taxon>
        <taxon>Archosauria</taxon>
        <taxon>Dinosauria</taxon>
        <taxon>Saurischia</taxon>
        <taxon>Theropoda</taxon>
        <taxon>Coelurosauria</taxon>
        <taxon>Aves</taxon>
        <taxon>Neognathae</taxon>
        <taxon>Neoaves</taxon>
        <taxon>Gruiformes</taxon>
        <taxon>Gruidae</taxon>
        <taxon>Grus</taxon>
    </lineage>
</organism>
<comment type="caution">
    <text evidence="1">The sequence shown here is derived from an EMBL/GenBank/DDBJ whole genome shotgun (WGS) entry which is preliminary data.</text>
</comment>
<proteinExistence type="predicted"/>
<accession>A0ABC9VY59</accession>
<gene>
    <name evidence="1" type="ORF">GRJ2_000243100</name>
</gene>